<feature type="domain" description="HTH gntR-type" evidence="4">
    <location>
        <begin position="7"/>
        <end position="75"/>
    </location>
</feature>
<dbReference type="Pfam" id="PF00392">
    <property type="entry name" value="GntR"/>
    <property type="match status" value="1"/>
</dbReference>
<dbReference type="GO" id="GO:0003700">
    <property type="term" value="F:DNA-binding transcription factor activity"/>
    <property type="evidence" value="ECO:0007669"/>
    <property type="project" value="InterPro"/>
</dbReference>
<dbReference type="Gene3D" id="1.10.287.100">
    <property type="match status" value="1"/>
</dbReference>
<evidence type="ECO:0000259" key="4">
    <source>
        <dbReference type="PROSITE" id="PS50949"/>
    </source>
</evidence>
<keyword evidence="6" id="KW-1185">Reference proteome</keyword>
<organism evidence="5 6">
    <name type="scientific">Aquimarina algiphila</name>
    <dbReference type="NCBI Taxonomy" id="2047982"/>
    <lineage>
        <taxon>Bacteria</taxon>
        <taxon>Pseudomonadati</taxon>
        <taxon>Bacteroidota</taxon>
        <taxon>Flavobacteriia</taxon>
        <taxon>Flavobacteriales</taxon>
        <taxon>Flavobacteriaceae</taxon>
        <taxon>Aquimarina</taxon>
    </lineage>
</organism>
<dbReference type="InterPro" id="IPR036388">
    <property type="entry name" value="WH-like_DNA-bd_sf"/>
</dbReference>
<dbReference type="Proteomes" id="UP000318833">
    <property type="component" value="Unassembled WGS sequence"/>
</dbReference>
<proteinExistence type="predicted"/>
<evidence type="ECO:0000256" key="2">
    <source>
        <dbReference type="ARBA" id="ARBA00023125"/>
    </source>
</evidence>
<sequence length="126" mass="14930">MDFDNSKPIYLQIVDFFYENILSKRWPEEERIPSVREIAVMVEVNPNTAIRAFNHLQELGVIYNKRGIGYFVSENGYNTVLSIKKTEFKEEILPDIFKKMGLLEIKFEEVKDAFNQYLNNKDNEEK</sequence>
<dbReference type="GO" id="GO:0003677">
    <property type="term" value="F:DNA binding"/>
    <property type="evidence" value="ECO:0007669"/>
    <property type="project" value="UniProtKB-KW"/>
</dbReference>
<evidence type="ECO:0000313" key="5">
    <source>
        <dbReference type="EMBL" id="TSE10369.1"/>
    </source>
</evidence>
<reference evidence="5 6" key="1">
    <citation type="submission" date="2019-07" db="EMBL/GenBank/DDBJ databases">
        <title>The draft genome sequence of Aquimarina algiphila M91.</title>
        <authorList>
            <person name="Meng X."/>
        </authorList>
    </citation>
    <scope>NUCLEOTIDE SEQUENCE [LARGE SCALE GENOMIC DNA]</scope>
    <source>
        <strain evidence="5 6">M91</strain>
    </source>
</reference>
<keyword evidence="1" id="KW-0805">Transcription regulation</keyword>
<dbReference type="SMART" id="SM00345">
    <property type="entry name" value="HTH_GNTR"/>
    <property type="match status" value="1"/>
</dbReference>
<dbReference type="PANTHER" id="PTHR38445">
    <property type="entry name" value="HTH-TYPE TRANSCRIPTIONAL REPRESSOR YTRA"/>
    <property type="match status" value="1"/>
</dbReference>
<dbReference type="RefSeq" id="WP_109433946.1">
    <property type="nucleotide sequence ID" value="NZ_CANLFO010000006.1"/>
</dbReference>
<accession>A0A554VPG4</accession>
<dbReference type="InterPro" id="IPR036390">
    <property type="entry name" value="WH_DNA-bd_sf"/>
</dbReference>
<dbReference type="Gene3D" id="1.10.10.10">
    <property type="entry name" value="Winged helix-like DNA-binding domain superfamily/Winged helix DNA-binding domain"/>
    <property type="match status" value="1"/>
</dbReference>
<name>A0A554VPG4_9FLAO</name>
<dbReference type="AlphaFoldDB" id="A0A554VPG4"/>
<dbReference type="PANTHER" id="PTHR38445:SF10">
    <property type="entry name" value="GNTR-FAMILY TRANSCRIPTIONAL REGULATOR"/>
    <property type="match status" value="1"/>
</dbReference>
<dbReference type="CDD" id="cd07377">
    <property type="entry name" value="WHTH_GntR"/>
    <property type="match status" value="1"/>
</dbReference>
<protein>
    <submittedName>
        <fullName evidence="5">GntR family transcriptional regulator</fullName>
    </submittedName>
</protein>
<dbReference type="EMBL" id="VLNR01000007">
    <property type="protein sequence ID" value="TSE10369.1"/>
    <property type="molecule type" value="Genomic_DNA"/>
</dbReference>
<comment type="caution">
    <text evidence="5">The sequence shown here is derived from an EMBL/GenBank/DDBJ whole genome shotgun (WGS) entry which is preliminary data.</text>
</comment>
<gene>
    <name evidence="5" type="ORF">FOF46_04865</name>
</gene>
<dbReference type="SUPFAM" id="SSF46785">
    <property type="entry name" value="Winged helix' DNA-binding domain"/>
    <property type="match status" value="1"/>
</dbReference>
<keyword evidence="2" id="KW-0238">DNA-binding</keyword>
<evidence type="ECO:0000313" key="6">
    <source>
        <dbReference type="Proteomes" id="UP000318833"/>
    </source>
</evidence>
<dbReference type="PROSITE" id="PS50949">
    <property type="entry name" value="HTH_GNTR"/>
    <property type="match status" value="1"/>
</dbReference>
<keyword evidence="3" id="KW-0804">Transcription</keyword>
<dbReference type="InterPro" id="IPR000524">
    <property type="entry name" value="Tscrpt_reg_HTH_GntR"/>
</dbReference>
<dbReference type="OrthoDB" id="594134at2"/>
<evidence type="ECO:0000256" key="3">
    <source>
        <dbReference type="ARBA" id="ARBA00023163"/>
    </source>
</evidence>
<evidence type="ECO:0000256" key="1">
    <source>
        <dbReference type="ARBA" id="ARBA00023015"/>
    </source>
</evidence>